<dbReference type="EMBL" id="JACJSG010000011">
    <property type="protein sequence ID" value="MBD2500982.1"/>
    <property type="molecule type" value="Genomic_DNA"/>
</dbReference>
<evidence type="ECO:0000313" key="2">
    <source>
        <dbReference type="Proteomes" id="UP000661112"/>
    </source>
</evidence>
<proteinExistence type="predicted"/>
<accession>A0ABR8D228</accession>
<name>A0ABR8D228_9NOST</name>
<gene>
    <name evidence="1" type="ORF">H6G83_10250</name>
</gene>
<comment type="caution">
    <text evidence="1">The sequence shown here is derived from an EMBL/GenBank/DDBJ whole genome shotgun (WGS) entry which is preliminary data.</text>
</comment>
<keyword evidence="2" id="KW-1185">Reference proteome</keyword>
<reference evidence="1 2" key="1">
    <citation type="journal article" date="2020" name="ISME J.">
        <title>Comparative genomics reveals insights into cyanobacterial evolution and habitat adaptation.</title>
        <authorList>
            <person name="Chen M.Y."/>
            <person name="Teng W.K."/>
            <person name="Zhao L."/>
            <person name="Hu C.X."/>
            <person name="Zhou Y.K."/>
            <person name="Han B.P."/>
            <person name="Song L.R."/>
            <person name="Shu W.S."/>
        </authorList>
    </citation>
    <scope>NUCLEOTIDE SEQUENCE [LARGE SCALE GENOMIC DNA]</scope>
    <source>
        <strain evidence="1 2">FACHB-119</strain>
    </source>
</reference>
<evidence type="ECO:0000313" key="1">
    <source>
        <dbReference type="EMBL" id="MBD2500982.1"/>
    </source>
</evidence>
<dbReference type="Proteomes" id="UP000661112">
    <property type="component" value="Unassembled WGS sequence"/>
</dbReference>
<evidence type="ECO:0008006" key="3">
    <source>
        <dbReference type="Google" id="ProtNLM"/>
    </source>
</evidence>
<organism evidence="1 2">
    <name type="scientific">Anabaena azotica FACHB-119</name>
    <dbReference type="NCBI Taxonomy" id="947527"/>
    <lineage>
        <taxon>Bacteria</taxon>
        <taxon>Bacillati</taxon>
        <taxon>Cyanobacteriota</taxon>
        <taxon>Cyanophyceae</taxon>
        <taxon>Nostocales</taxon>
        <taxon>Nostocaceae</taxon>
        <taxon>Anabaena</taxon>
        <taxon>Anabaena azotica</taxon>
    </lineage>
</organism>
<protein>
    <recommendedName>
        <fullName evidence="3">Transposase</fullName>
    </recommendedName>
</protein>
<dbReference type="RefSeq" id="WP_190470869.1">
    <property type="nucleotide sequence ID" value="NZ_JACJSG010000011.1"/>
</dbReference>
<sequence length="54" mass="6574">MTFLFLCNLAPSLRDATRMRLLYETLRECVRQIHILIQQRRILNWYNTEYSAVV</sequence>